<evidence type="ECO:0000256" key="3">
    <source>
        <dbReference type="ARBA" id="ARBA00023002"/>
    </source>
</evidence>
<dbReference type="GO" id="GO:0016616">
    <property type="term" value="F:oxidoreductase activity, acting on the CH-OH group of donors, NAD or NADP as acceptor"/>
    <property type="evidence" value="ECO:0007669"/>
    <property type="project" value="TreeGrafter"/>
</dbReference>
<dbReference type="InterPro" id="IPR002347">
    <property type="entry name" value="SDR_fam"/>
</dbReference>
<dbReference type="FunFam" id="3.40.50.720:FF:000374">
    <property type="entry name" value="3-oxoacyl-(Acyl-carrier-protein) reductase"/>
    <property type="match status" value="1"/>
</dbReference>
<accession>A0A8J3N496</accession>
<dbReference type="SUPFAM" id="SSF51735">
    <property type="entry name" value="NAD(P)-binding Rossmann-fold domains"/>
    <property type="match status" value="1"/>
</dbReference>
<comment type="similarity">
    <text evidence="1">Belongs to the short-chain dehydrogenases/reductases (SDR) family.</text>
</comment>
<dbReference type="GO" id="GO:0030497">
    <property type="term" value="P:fatty acid elongation"/>
    <property type="evidence" value="ECO:0007669"/>
    <property type="project" value="TreeGrafter"/>
</dbReference>
<evidence type="ECO:0000256" key="1">
    <source>
        <dbReference type="ARBA" id="ARBA00006484"/>
    </source>
</evidence>
<dbReference type="EMBL" id="BNJK01000002">
    <property type="protein sequence ID" value="GHO97972.1"/>
    <property type="molecule type" value="Genomic_DNA"/>
</dbReference>
<sequence length="250" mass="26439">MKIAIITGGSRGLGKAMAISVAAHGQDVILTYQHNKQDAEAVVAQIEQSGRKAVALQLDVSDSTSFPAFRDAVKQALKQTWNRDTFNFLVNNAGIGIYAPLAEATEQQFDQLVNINLKGPLFLTQILLPLIEDGGRIINISSGLARFSGPGYGIYGALKGSIEVLTRYMATEFGSRHITANVVAPGPIATDFGGGAVRDNAAYNQALASRTALGRVGEAEDIGGVVASLLSDEMHWINGQRIEASGGINL</sequence>
<evidence type="ECO:0000256" key="2">
    <source>
        <dbReference type="ARBA" id="ARBA00022857"/>
    </source>
</evidence>
<reference evidence="4" key="1">
    <citation type="submission" date="2020-10" db="EMBL/GenBank/DDBJ databases">
        <title>Taxonomic study of unclassified bacteria belonging to the class Ktedonobacteria.</title>
        <authorList>
            <person name="Yabe S."/>
            <person name="Wang C.M."/>
            <person name="Zheng Y."/>
            <person name="Sakai Y."/>
            <person name="Cavaletti L."/>
            <person name="Monciardini P."/>
            <person name="Donadio S."/>
        </authorList>
    </citation>
    <scope>NUCLEOTIDE SEQUENCE</scope>
    <source>
        <strain evidence="4">ID150040</strain>
    </source>
</reference>
<protein>
    <submittedName>
        <fullName evidence="4">Short-chain dehydrogenase</fullName>
    </submittedName>
</protein>
<comment type="caution">
    <text evidence="4">The sequence shown here is derived from an EMBL/GenBank/DDBJ whole genome shotgun (WGS) entry which is preliminary data.</text>
</comment>
<dbReference type="Gene3D" id="3.40.50.720">
    <property type="entry name" value="NAD(P)-binding Rossmann-like Domain"/>
    <property type="match status" value="1"/>
</dbReference>
<name>A0A8J3N496_9CHLR</name>
<proteinExistence type="inferred from homology"/>
<keyword evidence="3" id="KW-0560">Oxidoreductase</keyword>
<dbReference type="PANTHER" id="PTHR42760:SF53">
    <property type="entry name" value="BLR4183 PROTEIN"/>
    <property type="match status" value="1"/>
</dbReference>
<keyword evidence="5" id="KW-1185">Reference proteome</keyword>
<dbReference type="PANTHER" id="PTHR42760">
    <property type="entry name" value="SHORT-CHAIN DEHYDROGENASES/REDUCTASES FAMILY MEMBER"/>
    <property type="match status" value="1"/>
</dbReference>
<dbReference type="RefSeq" id="WP_220208746.1">
    <property type="nucleotide sequence ID" value="NZ_BNJK01000002.1"/>
</dbReference>
<dbReference type="Proteomes" id="UP000597444">
    <property type="component" value="Unassembled WGS sequence"/>
</dbReference>
<dbReference type="InterPro" id="IPR036291">
    <property type="entry name" value="NAD(P)-bd_dom_sf"/>
</dbReference>
<dbReference type="AlphaFoldDB" id="A0A8J3N496"/>
<dbReference type="Pfam" id="PF13561">
    <property type="entry name" value="adh_short_C2"/>
    <property type="match status" value="1"/>
</dbReference>
<dbReference type="PRINTS" id="PR00080">
    <property type="entry name" value="SDRFAMILY"/>
</dbReference>
<gene>
    <name evidence="4" type="ORF">KSF_080200</name>
</gene>
<evidence type="ECO:0000313" key="4">
    <source>
        <dbReference type="EMBL" id="GHO97972.1"/>
    </source>
</evidence>
<evidence type="ECO:0000313" key="5">
    <source>
        <dbReference type="Proteomes" id="UP000597444"/>
    </source>
</evidence>
<organism evidence="4 5">
    <name type="scientific">Reticulibacter mediterranei</name>
    <dbReference type="NCBI Taxonomy" id="2778369"/>
    <lineage>
        <taxon>Bacteria</taxon>
        <taxon>Bacillati</taxon>
        <taxon>Chloroflexota</taxon>
        <taxon>Ktedonobacteria</taxon>
        <taxon>Ktedonobacterales</taxon>
        <taxon>Reticulibacteraceae</taxon>
        <taxon>Reticulibacter</taxon>
    </lineage>
</organism>
<dbReference type="PRINTS" id="PR00081">
    <property type="entry name" value="GDHRDH"/>
</dbReference>
<keyword evidence="2" id="KW-0521">NADP</keyword>